<keyword evidence="5" id="KW-0539">Nucleus</keyword>
<dbReference type="PROSITE" id="PS50217">
    <property type="entry name" value="BZIP"/>
    <property type="match status" value="1"/>
</dbReference>
<keyword evidence="4" id="KW-0804">Transcription</keyword>
<dbReference type="GO" id="GO:0005634">
    <property type="term" value="C:nucleus"/>
    <property type="evidence" value="ECO:0007669"/>
    <property type="project" value="UniProtKB-SubCell"/>
</dbReference>
<protein>
    <recommendedName>
        <fullName evidence="7">BZIP domain-containing protein</fullName>
    </recommendedName>
</protein>
<dbReference type="Pfam" id="PF00170">
    <property type="entry name" value="bZIP_1"/>
    <property type="match status" value="1"/>
</dbReference>
<feature type="coiled-coil region" evidence="6">
    <location>
        <begin position="33"/>
        <end position="67"/>
    </location>
</feature>
<dbReference type="CDD" id="cd14687">
    <property type="entry name" value="bZIP_ATF2"/>
    <property type="match status" value="1"/>
</dbReference>
<dbReference type="InterPro" id="IPR046347">
    <property type="entry name" value="bZIP_sf"/>
</dbReference>
<evidence type="ECO:0000313" key="9">
    <source>
        <dbReference type="Proteomes" id="UP000193944"/>
    </source>
</evidence>
<reference evidence="8 9" key="1">
    <citation type="submission" date="2016-08" db="EMBL/GenBank/DDBJ databases">
        <title>A Parts List for Fungal Cellulosomes Revealed by Comparative Genomics.</title>
        <authorList>
            <consortium name="DOE Joint Genome Institute"/>
            <person name="Haitjema C.H."/>
            <person name="Gilmore S.P."/>
            <person name="Henske J.K."/>
            <person name="Solomon K.V."/>
            <person name="De Groot R."/>
            <person name="Kuo A."/>
            <person name="Mondo S.J."/>
            <person name="Salamov A.A."/>
            <person name="Labutti K."/>
            <person name="Zhao Z."/>
            <person name="Chiniquy J."/>
            <person name="Barry K."/>
            <person name="Brewer H.M."/>
            <person name="Purvine S.O."/>
            <person name="Wright A.T."/>
            <person name="Boxma B."/>
            <person name="Van Alen T."/>
            <person name="Hackstein J.H."/>
            <person name="Baker S.E."/>
            <person name="Grigoriev I.V."/>
            <person name="O'Malley M.A."/>
        </authorList>
    </citation>
    <scope>NUCLEOTIDE SEQUENCE [LARGE SCALE GENOMIC DNA]</scope>
    <source>
        <strain evidence="8 9">S4</strain>
    </source>
</reference>
<reference evidence="8 9" key="2">
    <citation type="submission" date="2016-08" db="EMBL/GenBank/DDBJ databases">
        <title>Pervasive Adenine N6-methylation of Active Genes in Fungi.</title>
        <authorList>
            <consortium name="DOE Joint Genome Institute"/>
            <person name="Mondo S.J."/>
            <person name="Dannebaum R.O."/>
            <person name="Kuo R.C."/>
            <person name="Labutti K."/>
            <person name="Haridas S."/>
            <person name="Kuo A."/>
            <person name="Salamov A."/>
            <person name="Ahrendt S.R."/>
            <person name="Lipzen A."/>
            <person name="Sullivan W."/>
            <person name="Andreopoulos W.B."/>
            <person name="Clum A."/>
            <person name="Lindquist E."/>
            <person name="Daum C."/>
            <person name="Ramamoorthy G.K."/>
            <person name="Gryganskyi A."/>
            <person name="Culley D."/>
            <person name="Magnuson J.K."/>
            <person name="James T.Y."/>
            <person name="O'Malley M.A."/>
            <person name="Stajich J.E."/>
            <person name="Spatafora J.W."/>
            <person name="Visel A."/>
            <person name="Grigoriev I.V."/>
        </authorList>
    </citation>
    <scope>NUCLEOTIDE SEQUENCE [LARGE SCALE GENOMIC DNA]</scope>
    <source>
        <strain evidence="8 9">S4</strain>
    </source>
</reference>
<keyword evidence="2" id="KW-0805">Transcription regulation</keyword>
<dbReference type="SUPFAM" id="SSF57959">
    <property type="entry name" value="Leucine zipper domain"/>
    <property type="match status" value="1"/>
</dbReference>
<dbReference type="STRING" id="1754192.A0A1Y1WXU6"/>
<dbReference type="InterPro" id="IPR002112">
    <property type="entry name" value="Leuzip_Jun"/>
</dbReference>
<proteinExistence type="predicted"/>
<feature type="non-terminal residue" evidence="8">
    <location>
        <position position="1"/>
    </location>
</feature>
<evidence type="ECO:0000256" key="6">
    <source>
        <dbReference type="SAM" id="Coils"/>
    </source>
</evidence>
<dbReference type="PANTHER" id="PTHR19304">
    <property type="entry name" value="CYCLIC-AMP RESPONSE ELEMENT BINDING PROTEIN"/>
    <property type="match status" value="1"/>
</dbReference>
<keyword evidence="3" id="KW-0238">DNA-binding</keyword>
<dbReference type="EMBL" id="MCFG01000226">
    <property type="protein sequence ID" value="ORX78016.1"/>
    <property type="molecule type" value="Genomic_DNA"/>
</dbReference>
<evidence type="ECO:0000313" key="8">
    <source>
        <dbReference type="EMBL" id="ORX78016.1"/>
    </source>
</evidence>
<feature type="non-terminal residue" evidence="8">
    <location>
        <position position="81"/>
    </location>
</feature>
<gene>
    <name evidence="8" type="ORF">BCR32DRAFT_191480</name>
</gene>
<dbReference type="PRINTS" id="PR00043">
    <property type="entry name" value="LEUZIPPRJUN"/>
</dbReference>
<dbReference type="Gene3D" id="1.20.5.170">
    <property type="match status" value="1"/>
</dbReference>
<evidence type="ECO:0000256" key="1">
    <source>
        <dbReference type="ARBA" id="ARBA00004123"/>
    </source>
</evidence>
<dbReference type="AlphaFoldDB" id="A0A1Y1WXU6"/>
<dbReference type="OrthoDB" id="295274at2759"/>
<feature type="domain" description="BZIP" evidence="7">
    <location>
        <begin position="8"/>
        <end position="71"/>
    </location>
</feature>
<accession>A0A1Y1WXU6</accession>
<dbReference type="Proteomes" id="UP000193944">
    <property type="component" value="Unassembled WGS sequence"/>
</dbReference>
<evidence type="ECO:0000259" key="7">
    <source>
        <dbReference type="PROSITE" id="PS50217"/>
    </source>
</evidence>
<organism evidence="8 9">
    <name type="scientific">Anaeromyces robustus</name>
    <dbReference type="NCBI Taxonomy" id="1754192"/>
    <lineage>
        <taxon>Eukaryota</taxon>
        <taxon>Fungi</taxon>
        <taxon>Fungi incertae sedis</taxon>
        <taxon>Chytridiomycota</taxon>
        <taxon>Chytridiomycota incertae sedis</taxon>
        <taxon>Neocallimastigomycetes</taxon>
        <taxon>Neocallimastigales</taxon>
        <taxon>Neocallimastigaceae</taxon>
        <taxon>Anaeromyces</taxon>
    </lineage>
</organism>
<keyword evidence="6" id="KW-0175">Coiled coil</keyword>
<name>A0A1Y1WXU6_9FUNG</name>
<keyword evidence="9" id="KW-1185">Reference proteome</keyword>
<dbReference type="GO" id="GO:0003700">
    <property type="term" value="F:DNA-binding transcription factor activity"/>
    <property type="evidence" value="ECO:0007669"/>
    <property type="project" value="InterPro"/>
</dbReference>
<evidence type="ECO:0000256" key="5">
    <source>
        <dbReference type="ARBA" id="ARBA00023242"/>
    </source>
</evidence>
<evidence type="ECO:0000256" key="2">
    <source>
        <dbReference type="ARBA" id="ARBA00023015"/>
    </source>
</evidence>
<comment type="caution">
    <text evidence="8">The sequence shown here is derived from an EMBL/GenBank/DDBJ whole genome shotgun (WGS) entry which is preliminary data.</text>
</comment>
<evidence type="ECO:0000256" key="4">
    <source>
        <dbReference type="ARBA" id="ARBA00023163"/>
    </source>
</evidence>
<dbReference type="SMART" id="SM00338">
    <property type="entry name" value="BRLZ"/>
    <property type="match status" value="1"/>
</dbReference>
<dbReference type="InterPro" id="IPR051027">
    <property type="entry name" value="bZIP_transcription_factors"/>
</dbReference>
<sequence>KRSRYETDEKKRNVLERNRQAALKCRQKKKQWLISLQKQIDTFTAENETLQNQAILLQEEILTLRALLLTHKPCSLNKNNE</sequence>
<comment type="subcellular location">
    <subcellularLocation>
        <location evidence="1">Nucleus</location>
    </subcellularLocation>
</comment>
<evidence type="ECO:0000256" key="3">
    <source>
        <dbReference type="ARBA" id="ARBA00023125"/>
    </source>
</evidence>
<dbReference type="InterPro" id="IPR004827">
    <property type="entry name" value="bZIP"/>
</dbReference>
<dbReference type="GO" id="GO:0003677">
    <property type="term" value="F:DNA binding"/>
    <property type="evidence" value="ECO:0007669"/>
    <property type="project" value="UniProtKB-KW"/>
</dbReference>